<evidence type="ECO:0000259" key="4">
    <source>
        <dbReference type="PROSITE" id="PS50102"/>
    </source>
</evidence>
<evidence type="ECO:0000256" key="1">
    <source>
        <dbReference type="ARBA" id="ARBA00022884"/>
    </source>
</evidence>
<evidence type="ECO:0000256" key="2">
    <source>
        <dbReference type="PROSITE-ProRule" id="PRU00176"/>
    </source>
</evidence>
<dbReference type="InterPro" id="IPR000504">
    <property type="entry name" value="RRM_dom"/>
</dbReference>
<dbReference type="PROSITE" id="PS50102">
    <property type="entry name" value="RRM"/>
    <property type="match status" value="1"/>
</dbReference>
<accession>A0A9P0AIW6</accession>
<dbReference type="Gene3D" id="3.30.70.330">
    <property type="match status" value="1"/>
</dbReference>
<feature type="compositionally biased region" description="Low complexity" evidence="3">
    <location>
        <begin position="147"/>
        <end position="159"/>
    </location>
</feature>
<keyword evidence="6" id="KW-1185">Reference proteome</keyword>
<reference evidence="5" key="1">
    <citation type="submission" date="2021-12" db="EMBL/GenBank/DDBJ databases">
        <authorList>
            <person name="King R."/>
        </authorList>
    </citation>
    <scope>NUCLEOTIDE SEQUENCE</scope>
</reference>
<evidence type="ECO:0000313" key="6">
    <source>
        <dbReference type="Proteomes" id="UP001152759"/>
    </source>
</evidence>
<proteinExistence type="predicted"/>
<sequence>MSICTYHVTNNVFVFFLNWFHLLKLLQKFGNIEKFDLLFHRSGPLAGQPRGYAFVTYSQLEDAKRVKTALDGTKVGTKNIAIKWAYNNEKEDDTKSKPKLTIPALAGASEEKKPISKLTKIQAIEAKLKMMESTSFSEVEIQPTIKSSHSSSRGGMNSHRMNKPYSDQRNFHRSKPYSRS</sequence>
<dbReference type="InterPro" id="IPR035979">
    <property type="entry name" value="RBD_domain_sf"/>
</dbReference>
<dbReference type="InterPro" id="IPR012677">
    <property type="entry name" value="Nucleotide-bd_a/b_plait_sf"/>
</dbReference>
<organism evidence="5 6">
    <name type="scientific">Bemisia tabaci</name>
    <name type="common">Sweetpotato whitefly</name>
    <name type="synonym">Aleurodes tabaci</name>
    <dbReference type="NCBI Taxonomy" id="7038"/>
    <lineage>
        <taxon>Eukaryota</taxon>
        <taxon>Metazoa</taxon>
        <taxon>Ecdysozoa</taxon>
        <taxon>Arthropoda</taxon>
        <taxon>Hexapoda</taxon>
        <taxon>Insecta</taxon>
        <taxon>Pterygota</taxon>
        <taxon>Neoptera</taxon>
        <taxon>Paraneoptera</taxon>
        <taxon>Hemiptera</taxon>
        <taxon>Sternorrhyncha</taxon>
        <taxon>Aleyrodoidea</taxon>
        <taxon>Aleyrodidae</taxon>
        <taxon>Aleyrodinae</taxon>
        <taxon>Bemisia</taxon>
    </lineage>
</organism>
<evidence type="ECO:0000313" key="5">
    <source>
        <dbReference type="EMBL" id="CAH0393817.1"/>
    </source>
</evidence>
<protein>
    <recommendedName>
        <fullName evidence="4">RRM domain-containing protein</fullName>
    </recommendedName>
</protein>
<evidence type="ECO:0000256" key="3">
    <source>
        <dbReference type="SAM" id="MobiDB-lite"/>
    </source>
</evidence>
<gene>
    <name evidence="5" type="ORF">BEMITA_LOCUS12178</name>
</gene>
<name>A0A9P0AIW6_BEMTA</name>
<feature type="compositionally biased region" description="Basic residues" evidence="3">
    <location>
        <begin position="171"/>
        <end position="180"/>
    </location>
</feature>
<feature type="region of interest" description="Disordered" evidence="3">
    <location>
        <begin position="135"/>
        <end position="180"/>
    </location>
</feature>
<feature type="domain" description="RRM" evidence="4">
    <location>
        <begin position="10"/>
        <end position="87"/>
    </location>
</feature>
<dbReference type="EMBL" id="OU963868">
    <property type="protein sequence ID" value="CAH0393817.1"/>
    <property type="molecule type" value="Genomic_DNA"/>
</dbReference>
<keyword evidence="1 2" id="KW-0694">RNA-binding</keyword>
<dbReference type="AlphaFoldDB" id="A0A9P0AIW6"/>
<dbReference type="SUPFAM" id="SSF54928">
    <property type="entry name" value="RNA-binding domain, RBD"/>
    <property type="match status" value="1"/>
</dbReference>
<dbReference type="SMART" id="SM00360">
    <property type="entry name" value="RRM"/>
    <property type="match status" value="1"/>
</dbReference>
<dbReference type="GO" id="GO:0003723">
    <property type="term" value="F:RNA binding"/>
    <property type="evidence" value="ECO:0007669"/>
    <property type="project" value="UniProtKB-UniRule"/>
</dbReference>
<dbReference type="Proteomes" id="UP001152759">
    <property type="component" value="Chromosome 7"/>
</dbReference>
<dbReference type="Pfam" id="PF00076">
    <property type="entry name" value="RRM_1"/>
    <property type="match status" value="1"/>
</dbReference>